<keyword evidence="3" id="KW-1185">Reference proteome</keyword>
<evidence type="ECO:0000313" key="3">
    <source>
        <dbReference type="Proteomes" id="UP000233556"/>
    </source>
</evidence>
<dbReference type="Proteomes" id="UP000233556">
    <property type="component" value="Unassembled WGS sequence"/>
</dbReference>
<feature type="compositionally biased region" description="Basic and acidic residues" evidence="1">
    <location>
        <begin position="137"/>
        <end position="154"/>
    </location>
</feature>
<evidence type="ECO:0000313" key="2">
    <source>
        <dbReference type="EMBL" id="PKU38737.1"/>
    </source>
</evidence>
<reference evidence="3" key="1">
    <citation type="submission" date="2017-11" db="EMBL/GenBank/DDBJ databases">
        <authorList>
            <person name="Lima N.C."/>
            <person name="Parody-Merino A.M."/>
            <person name="Battley P.F."/>
            <person name="Fidler A.E."/>
            <person name="Prosdocimi F."/>
        </authorList>
    </citation>
    <scope>NUCLEOTIDE SEQUENCE [LARGE SCALE GENOMIC DNA]</scope>
</reference>
<feature type="region of interest" description="Disordered" evidence="1">
    <location>
        <begin position="137"/>
        <end position="156"/>
    </location>
</feature>
<organism evidence="2 3">
    <name type="scientific">Limosa lapponica baueri</name>
    <dbReference type="NCBI Taxonomy" id="1758121"/>
    <lineage>
        <taxon>Eukaryota</taxon>
        <taxon>Metazoa</taxon>
        <taxon>Chordata</taxon>
        <taxon>Craniata</taxon>
        <taxon>Vertebrata</taxon>
        <taxon>Euteleostomi</taxon>
        <taxon>Archelosauria</taxon>
        <taxon>Archosauria</taxon>
        <taxon>Dinosauria</taxon>
        <taxon>Saurischia</taxon>
        <taxon>Theropoda</taxon>
        <taxon>Coelurosauria</taxon>
        <taxon>Aves</taxon>
        <taxon>Neognathae</taxon>
        <taxon>Neoaves</taxon>
        <taxon>Charadriiformes</taxon>
        <taxon>Scolopacidae</taxon>
        <taxon>Limosa</taxon>
    </lineage>
</organism>
<evidence type="ECO:0000256" key="1">
    <source>
        <dbReference type="SAM" id="MobiDB-lite"/>
    </source>
</evidence>
<dbReference type="EMBL" id="KZ506667">
    <property type="protein sequence ID" value="PKU38737.1"/>
    <property type="molecule type" value="Genomic_DNA"/>
</dbReference>
<dbReference type="AlphaFoldDB" id="A0A2I0TY36"/>
<accession>A0A2I0TY36</accession>
<reference evidence="3" key="2">
    <citation type="submission" date="2017-12" db="EMBL/GenBank/DDBJ databases">
        <title>Genome sequence of the Bar-tailed Godwit (Limosa lapponica baueri).</title>
        <authorList>
            <person name="Lima N.C.B."/>
            <person name="Parody-Merino A.M."/>
            <person name="Battley P.F."/>
            <person name="Fidler A.E."/>
            <person name="Prosdocimi F."/>
        </authorList>
    </citation>
    <scope>NUCLEOTIDE SEQUENCE [LARGE SCALE GENOMIC DNA]</scope>
</reference>
<sequence length="231" mass="25801">MGETPVTVTVLTPDSTTNVNRSSGFKKINNICSTCFLISFSADNGRQEHNYNRKMTCKFGDHVQALDTLFCTVMELKVIFALVSTSEKIQQDATCYPEETALLVSLCSEILLEKINLRQYQEADNLRSASGYKMTTEARPHTIQENAGDRGREEEEKEGYDMASVSDVLCSGHKLVPDRSVNDDPWQEAFMDKTQGFYDYPVQVSETSTPSNCFEFSCPQNTTILTGIPIG</sequence>
<protein>
    <submittedName>
        <fullName evidence="2">Uncharacterized protein</fullName>
    </submittedName>
</protein>
<proteinExistence type="predicted"/>
<gene>
    <name evidence="2" type="ORF">llap_10957</name>
</gene>
<name>A0A2I0TY36_LIMLA</name>